<feature type="signal peptide" evidence="2">
    <location>
        <begin position="1"/>
        <end position="22"/>
    </location>
</feature>
<keyword evidence="1" id="KW-0812">Transmembrane</keyword>
<gene>
    <name evidence="3" type="ORF">JTE90_028382</name>
</gene>
<dbReference type="GO" id="GO:0016020">
    <property type="term" value="C:membrane"/>
    <property type="evidence" value="ECO:0007669"/>
    <property type="project" value="InterPro"/>
</dbReference>
<dbReference type="GO" id="GO:0004888">
    <property type="term" value="F:transmembrane signaling receptor activity"/>
    <property type="evidence" value="ECO:0007669"/>
    <property type="project" value="InterPro"/>
</dbReference>
<name>A0AAV6VBL8_9ARAC</name>
<evidence type="ECO:0000313" key="4">
    <source>
        <dbReference type="Proteomes" id="UP000827092"/>
    </source>
</evidence>
<feature type="chain" id="PRO_5043439940" description="Transmembrane protein" evidence="2">
    <location>
        <begin position="23"/>
        <end position="130"/>
    </location>
</feature>
<evidence type="ECO:0000256" key="1">
    <source>
        <dbReference type="SAM" id="Phobius"/>
    </source>
</evidence>
<keyword evidence="1" id="KW-1133">Transmembrane helix</keyword>
<dbReference type="EMBL" id="JAFNEN010000110">
    <property type="protein sequence ID" value="KAG8194039.1"/>
    <property type="molecule type" value="Genomic_DNA"/>
</dbReference>
<dbReference type="SUPFAM" id="SSF90112">
    <property type="entry name" value="Neurotransmitter-gated ion-channel transmembrane pore"/>
    <property type="match status" value="1"/>
</dbReference>
<dbReference type="Gene3D" id="1.20.58.390">
    <property type="entry name" value="Neurotransmitter-gated ion-channel transmembrane domain"/>
    <property type="match status" value="1"/>
</dbReference>
<evidence type="ECO:0008006" key="5">
    <source>
        <dbReference type="Google" id="ProtNLM"/>
    </source>
</evidence>
<dbReference type="Proteomes" id="UP000827092">
    <property type="component" value="Unassembled WGS sequence"/>
</dbReference>
<evidence type="ECO:0000313" key="3">
    <source>
        <dbReference type="EMBL" id="KAG8194039.1"/>
    </source>
</evidence>
<dbReference type="AlphaFoldDB" id="A0AAV6VBL8"/>
<evidence type="ECO:0000256" key="2">
    <source>
        <dbReference type="SAM" id="SignalP"/>
    </source>
</evidence>
<comment type="caution">
    <text evidence="3">The sequence shown here is derived from an EMBL/GenBank/DDBJ whole genome shotgun (WGS) entry which is preliminary data.</text>
</comment>
<dbReference type="InterPro" id="IPR036719">
    <property type="entry name" value="Neuro-gated_channel_TM_sf"/>
</dbReference>
<accession>A0AAV6VBL8</accession>
<keyword evidence="2" id="KW-0732">Signal</keyword>
<keyword evidence="4" id="KW-1185">Reference proteome</keyword>
<protein>
    <recommendedName>
        <fullName evidence="5">Transmembrane protein</fullName>
    </recommendedName>
</protein>
<dbReference type="PRINTS" id="PR00253">
    <property type="entry name" value="GABAARECEPTR"/>
</dbReference>
<dbReference type="InterPro" id="IPR038050">
    <property type="entry name" value="Neuro_actylchol_rec"/>
</dbReference>
<dbReference type="InterPro" id="IPR006028">
    <property type="entry name" value="GABAA/Glycine_rcpt"/>
</dbReference>
<sequence>MDIWLFVCIFMVFSTLIEFAVSYNLSSQKCDSCSQDDEQTKPISSCCPSKRKVRTYPLSGNEDHKKIKLISSIRNKNEIYQNLVCQGCLVKQAMATKVDEVCRKLFPGIFCVFMFAYWVHYLSVYNSQFK</sequence>
<keyword evidence="1" id="KW-0472">Membrane</keyword>
<proteinExistence type="predicted"/>
<feature type="transmembrane region" description="Helical" evidence="1">
    <location>
        <begin position="105"/>
        <end position="124"/>
    </location>
</feature>
<organism evidence="3 4">
    <name type="scientific">Oedothorax gibbosus</name>
    <dbReference type="NCBI Taxonomy" id="931172"/>
    <lineage>
        <taxon>Eukaryota</taxon>
        <taxon>Metazoa</taxon>
        <taxon>Ecdysozoa</taxon>
        <taxon>Arthropoda</taxon>
        <taxon>Chelicerata</taxon>
        <taxon>Arachnida</taxon>
        <taxon>Araneae</taxon>
        <taxon>Araneomorphae</taxon>
        <taxon>Entelegynae</taxon>
        <taxon>Araneoidea</taxon>
        <taxon>Linyphiidae</taxon>
        <taxon>Erigoninae</taxon>
        <taxon>Oedothorax</taxon>
    </lineage>
</organism>
<reference evidence="3 4" key="1">
    <citation type="journal article" date="2022" name="Nat. Ecol. Evol.">
        <title>A masculinizing supergene underlies an exaggerated male reproductive morph in a spider.</title>
        <authorList>
            <person name="Hendrickx F."/>
            <person name="De Corte Z."/>
            <person name="Sonet G."/>
            <person name="Van Belleghem S.M."/>
            <person name="Kostlbacher S."/>
            <person name="Vangestel C."/>
        </authorList>
    </citation>
    <scope>NUCLEOTIDE SEQUENCE [LARGE SCALE GENOMIC DNA]</scope>
    <source>
        <strain evidence="3">W744_W776</strain>
    </source>
</reference>
<dbReference type="GO" id="GO:0005216">
    <property type="term" value="F:monoatomic ion channel activity"/>
    <property type="evidence" value="ECO:0007669"/>
    <property type="project" value="InterPro"/>
</dbReference>